<dbReference type="RefSeq" id="WP_080860436.1">
    <property type="nucleotide sequence ID" value="NZ_CP077405.1"/>
</dbReference>
<dbReference type="FunFam" id="3.40.50.12780:FF:000012">
    <property type="entry name" value="Non-ribosomal peptide synthetase"/>
    <property type="match status" value="2"/>
</dbReference>
<reference evidence="8 9" key="1">
    <citation type="submission" date="2017-03" db="EMBL/GenBank/DDBJ databases">
        <authorList>
            <person name="Afonso C.L."/>
            <person name="Miller P.J."/>
            <person name="Scott M.A."/>
            <person name="Spackman E."/>
            <person name="Goraichik I."/>
            <person name="Dimitrov K.M."/>
            <person name="Suarez D.L."/>
            <person name="Swayne D.E."/>
        </authorList>
    </citation>
    <scope>NUCLEOTIDE SEQUENCE [LARGE SCALE GENOMIC DNA]</scope>
    <source>
        <strain evidence="8 9">ATCC 51113</strain>
    </source>
</reference>
<evidence type="ECO:0000256" key="6">
    <source>
        <dbReference type="ARBA" id="ARBA00022737"/>
    </source>
</evidence>
<feature type="domain" description="Carrier" evidence="7">
    <location>
        <begin position="6"/>
        <end position="79"/>
    </location>
</feature>
<dbReference type="CDD" id="cd19535">
    <property type="entry name" value="Cyc_NRPS"/>
    <property type="match status" value="2"/>
</dbReference>
<dbReference type="SUPFAM" id="SSF52777">
    <property type="entry name" value="CoA-dependent acyltransferases"/>
    <property type="match status" value="4"/>
</dbReference>
<dbReference type="InterPro" id="IPR013217">
    <property type="entry name" value="Methyltransf_12"/>
</dbReference>
<dbReference type="InterPro" id="IPR025110">
    <property type="entry name" value="AMP-bd_C"/>
</dbReference>
<keyword evidence="4" id="KW-0597">Phosphoprotein</keyword>
<dbReference type="InterPro" id="IPR000873">
    <property type="entry name" value="AMP-dep_synth/lig_dom"/>
</dbReference>
<dbReference type="Pfam" id="PF00550">
    <property type="entry name" value="PP-binding"/>
    <property type="match status" value="3"/>
</dbReference>
<organism evidence="8 9">
    <name type="scientific">Citrobacter braakii</name>
    <dbReference type="NCBI Taxonomy" id="57706"/>
    <lineage>
        <taxon>Bacteria</taxon>
        <taxon>Pseudomonadati</taxon>
        <taxon>Pseudomonadota</taxon>
        <taxon>Gammaproteobacteria</taxon>
        <taxon>Enterobacterales</taxon>
        <taxon>Enterobacteriaceae</taxon>
        <taxon>Citrobacter</taxon>
        <taxon>Citrobacter freundii complex</taxon>
    </lineage>
</organism>
<feature type="domain" description="Carrier" evidence="7">
    <location>
        <begin position="2413"/>
        <end position="2488"/>
    </location>
</feature>
<dbReference type="PANTHER" id="PTHR45527:SF10">
    <property type="entry name" value="PYOCHELIN SYNTHASE PCHF"/>
    <property type="match status" value="1"/>
</dbReference>
<evidence type="ECO:0000256" key="5">
    <source>
        <dbReference type="ARBA" id="ARBA00022598"/>
    </source>
</evidence>
<evidence type="ECO:0000256" key="3">
    <source>
        <dbReference type="ARBA" id="ARBA00022450"/>
    </source>
</evidence>
<dbReference type="Gene3D" id="3.40.50.12780">
    <property type="entry name" value="N-terminal domain of ligase-like"/>
    <property type="match status" value="2"/>
</dbReference>
<name>A0A1V8NT79_CITBR</name>
<evidence type="ECO:0000259" key="7">
    <source>
        <dbReference type="PROSITE" id="PS50075"/>
    </source>
</evidence>
<dbReference type="SMART" id="SM00823">
    <property type="entry name" value="PKS_PP"/>
    <property type="match status" value="2"/>
</dbReference>
<dbReference type="EMBL" id="NAEW01000019">
    <property type="protein sequence ID" value="OQM39614.1"/>
    <property type="molecule type" value="Genomic_DNA"/>
</dbReference>
<evidence type="ECO:0000256" key="4">
    <source>
        <dbReference type="ARBA" id="ARBA00022553"/>
    </source>
</evidence>
<dbReference type="Gene3D" id="3.40.50.150">
    <property type="entry name" value="Vaccinia Virus protein VP39"/>
    <property type="match status" value="1"/>
</dbReference>
<dbReference type="InterPro" id="IPR001242">
    <property type="entry name" value="Condensation_dom"/>
</dbReference>
<dbReference type="PROSITE" id="PS00012">
    <property type="entry name" value="PHOSPHOPANTETHEINE"/>
    <property type="match status" value="1"/>
</dbReference>
<dbReference type="InterPro" id="IPR006162">
    <property type="entry name" value="Ppantetheine_attach_site"/>
</dbReference>
<dbReference type="FunFam" id="3.30.559.30:FF:000006">
    <property type="entry name" value="Yersiniabactin polyketide/non-ribosomal peptide synthetase"/>
    <property type="match status" value="2"/>
</dbReference>
<sequence>MENIHQKLASELPGIIARFTGLDVNEIDEDANLIGLGIDSITMMRISGRWRQQGVIIGFHELISSPSLSAWQNLLNNASVCENQNDRKINSDEIKRDNKSLALAPMQHAYWIGRRKEQFLGGVSSHFYHEFNARDIDPLRLEKAVDRLMERHEMLRVSISDEGQQFIPDRVSAKKLVVHDLRLASHEQALRHLKATREYLSVRQMVVNKGEVFDIQITLLPEGVCSGNVRLHIGMDMIAADAMSLRILLSDLEKFYCEKSLPVLDYTYFDWLVDYRKEQRKSDFCAHYELSRKYWSNRLPELPGSPLLPTISLTETVPANNVVRRHVWIDAKKRKILEQTASRYEITMAFSLASAFAEIVTAFSDIPDFIVNLPLFNRQPLHHQVEHLVGDFTSSVLLAWNGSCPGSFCERARRFQQRFHEDVVYANYSGIELLRDLSRYHEEPVYAPIVFTSALGLGELFNQDVRALFGEPVWIVSQGPQVLLDIQISELNSGLLINWDAREEAFLPETLDLMFAAYVDLVEKLISQPESWLNPVGTIVSENILDKRCQLLTMTTEKLSLLHDDFFIRALQQPEYPALLGDDITMSYSCLSEWSRQIAALLVRRGMIPGERVAVSLPKGPGQIAAVLGVLFAGGVYVPVGIDQPAARRQRIYQSANIRWQIGTESDGDTKLTPEEAREMEALDDNIRVEPESEAYIIFTSGSTGEPKGVMVSHAAAVNTLEDINRRFGVTEQDRLLAVSALDFDLSVYDIFGILGAGASLVLIDETTRRDATAWLKSIKQHGVTIWNSVPVLLEMLLNVAEGREMLPGLRLALISGDWIGLNLPGWLKKIAPECRFAALGGATEAAVWSNLYEVEEIGPDWKSIPYGYPLTNQAYRVVDSQGRDCPDWVAGELWIGGRGVALGYCGDPEKTAEKFVSDEQGKRWYRTGDIGRYWPDGTLEFLGRQDQQIKIRGHRIETGEIEAAIKSCPGVGQVIATVHDKCLVAAVTVSDATTAEDLKQWLRGVLAPEMIPDHLFVLSDIPLSINGKVDRQRLSEIFRESKNNRAEIIEPPKGETEVAVAAIWSEILGTDSIDRYQDFFSLGGDSLQATRVISRLHACGFVHASLSELFLRPVLHDFCLYLPPATAIQPPLYWQEDNEARFEPFSLTEVQQAYLYGRQSSLTLGGIGCHFYKEFNVVDIDIPRLEQALGKLICRHDMLRAVFDIGSGKQRVLPEVPEYRVTIYEGINAFQQLRLASHQVFNPEIWPLFSVSVAHQNGRYRIAIGIDNLILDALSVMIFYRELDAYYQDLSVTLPPVNATFRDYLHCAIPDKKSLVVAQNFWMKKAEILPSSPQLPLAITPEKIKSVRFKRRSSRIDKEQWQILLKGCQENSVTPSALLLTAFCHVLSRWSSESALTINLTLFERTELHPDVSSILGDFTSLLLIPYFSEQGQTWINAVRNIQREMWAALDHRQVSAISVLRERARRQQQVHSVMPVVFTSALGLPFESSHSCLLSEPCWGISQTPQVWLDFQVAEIDGNIEVSWDAVEELFHDGMLDILFSAYFKQLEVLIARGWQSELPDLLTESVLKQRREVCRSAPYSCSLLHDGFFIRALQQAEYPALLGDDVTLSYSCLSEWSRQIAALLVRRGMIPGERVAVSLPKGPGQIAAVLGVLFAGGVYVPVGIDQPAARRQRIYQSANIRWQIGTESDGDTKLTPEEAREMEALDDNIRVDPESEAYIIFTSGSTGEPKGVMVSHAAAVNTLEDINRRFGVTAQDRLLAVSALDFDLSVYDIFGILGAGASLVLIDETTRRDATAWLKSIKQHGVTIWNSVPVLLEMLLNVAEGREMLPGLRLALISGDWIGLNLPGWLKRIAPECRFAALGGATEAAVWSNLYEVEEIGPDWKSIPYGYPLTNQSYRVVDSQGRDCPDWVAGELWIGGRGVALGYCGDPEKTAEKFVSDERGKRWYRTGDIGRYWPDGTLEFLGRQDQQIKIRGHRIEPGEIEAALCSDPSVGGAIVVKGNEKGRETLIAGVVPALCPASGMLFDMCSAGILPDTNFESEVVESILTDLLGFREQINLSISDAAKPLYNLWISWLKGRGRLIEDNDGKLHSSGISACIPEPVNDEQKRIIDIANAVIRRTGDYRNILCGELDARILLDDPILAPEILMNNDPDIIRLQSIWASILRERARLLGRTLNIAELGGRSGVFAERLLGLLAGVDVNYTLLDASSTLVNSASQRLTGHSAKQLPPGSVPDTLLYQFDVVLCVNSLHRYPEPQEGAVVASLLLKHGGLLLATEFSHLSPLALFTSAVLEMGYTDFDTERRQAGSPTLSGSRWCKLLGAAWFDKCTSHYVGRSFLMDIEAVRASDSPEIHSLNLFQKLRIGLPEFMIPGKIVILPVMPLSSNGKRDGSVLRRITSSYSPGNSFVPPESEMELWVAEIWETLLDTEILDKKQGFFDIGGDSLMATRFLAQVRQILGVDMSMSQLFMYPTLNLVAEHLQNILSEQCKQDDDEGKI</sequence>
<dbReference type="CDD" id="cd12114">
    <property type="entry name" value="A_NRPS_TlmIV_like"/>
    <property type="match status" value="2"/>
</dbReference>
<dbReference type="SUPFAM" id="SSF47336">
    <property type="entry name" value="ACP-like"/>
    <property type="match status" value="3"/>
</dbReference>
<dbReference type="FunFam" id="3.30.559.10:FF:000023">
    <property type="entry name" value="Non-ribosomal peptide synthetase"/>
    <property type="match status" value="2"/>
</dbReference>
<dbReference type="InterPro" id="IPR045851">
    <property type="entry name" value="AMP-bd_C_sf"/>
</dbReference>
<dbReference type="InterPro" id="IPR009081">
    <property type="entry name" value="PP-bd_ACP"/>
</dbReference>
<protein>
    <recommendedName>
        <fullName evidence="7">Carrier domain-containing protein</fullName>
    </recommendedName>
</protein>
<dbReference type="InterPro" id="IPR029063">
    <property type="entry name" value="SAM-dependent_MTases_sf"/>
</dbReference>
<dbReference type="Pfam" id="PF08242">
    <property type="entry name" value="Methyltransf_12"/>
    <property type="match status" value="1"/>
</dbReference>
<dbReference type="InterPro" id="IPR010071">
    <property type="entry name" value="AA_adenyl_dom"/>
</dbReference>
<dbReference type="PANTHER" id="PTHR45527">
    <property type="entry name" value="NONRIBOSOMAL PEPTIDE SYNTHETASE"/>
    <property type="match status" value="1"/>
</dbReference>
<dbReference type="GO" id="GO:0009403">
    <property type="term" value="P:toxin biosynthetic process"/>
    <property type="evidence" value="ECO:0007669"/>
    <property type="project" value="UniProtKB-ARBA"/>
</dbReference>
<dbReference type="Gene3D" id="3.30.559.30">
    <property type="entry name" value="Nonribosomal peptide synthetase, condensation domain"/>
    <property type="match status" value="2"/>
</dbReference>
<dbReference type="SUPFAM" id="SSF56801">
    <property type="entry name" value="Acetyl-CoA synthetase-like"/>
    <property type="match status" value="2"/>
</dbReference>
<dbReference type="Pfam" id="PF13193">
    <property type="entry name" value="AMP-binding_C"/>
    <property type="match status" value="1"/>
</dbReference>
<keyword evidence="6" id="KW-0677">Repeat</keyword>
<comment type="pathway">
    <text evidence="2">Siderophore biosynthesis.</text>
</comment>
<dbReference type="InterPro" id="IPR036736">
    <property type="entry name" value="ACP-like_sf"/>
</dbReference>
<dbReference type="NCBIfam" id="TIGR01733">
    <property type="entry name" value="AA-adenyl-dom"/>
    <property type="match status" value="2"/>
</dbReference>
<dbReference type="Pfam" id="PF00668">
    <property type="entry name" value="Condensation"/>
    <property type="match status" value="2"/>
</dbReference>
<dbReference type="InterPro" id="IPR020806">
    <property type="entry name" value="PKS_PP-bd"/>
</dbReference>
<evidence type="ECO:0000313" key="8">
    <source>
        <dbReference type="EMBL" id="OQM39614.1"/>
    </source>
</evidence>
<dbReference type="SUPFAM" id="SSF53335">
    <property type="entry name" value="S-adenosyl-L-methionine-dependent methyltransferases"/>
    <property type="match status" value="1"/>
</dbReference>
<proteinExistence type="predicted"/>
<dbReference type="Gene3D" id="3.30.300.30">
    <property type="match status" value="3"/>
</dbReference>
<feature type="domain" description="Carrier" evidence="7">
    <location>
        <begin position="1052"/>
        <end position="1127"/>
    </location>
</feature>
<dbReference type="GO" id="GO:0031177">
    <property type="term" value="F:phosphopantetheine binding"/>
    <property type="evidence" value="ECO:0007669"/>
    <property type="project" value="InterPro"/>
</dbReference>
<dbReference type="InterPro" id="IPR042099">
    <property type="entry name" value="ANL_N_sf"/>
</dbReference>
<dbReference type="PROSITE" id="PS00455">
    <property type="entry name" value="AMP_BINDING"/>
    <property type="match status" value="2"/>
</dbReference>
<keyword evidence="3" id="KW-0596">Phosphopantetheine</keyword>
<dbReference type="Gene3D" id="1.10.1200.10">
    <property type="entry name" value="ACP-like"/>
    <property type="match status" value="3"/>
</dbReference>
<dbReference type="Pfam" id="PF00501">
    <property type="entry name" value="AMP-binding"/>
    <property type="match status" value="2"/>
</dbReference>
<gene>
    <name evidence="8" type="ORF">BZK42_23560</name>
</gene>
<evidence type="ECO:0000256" key="2">
    <source>
        <dbReference type="ARBA" id="ARBA00004924"/>
    </source>
</evidence>
<comment type="cofactor">
    <cofactor evidence="1">
        <name>pantetheine 4'-phosphate</name>
        <dbReference type="ChEBI" id="CHEBI:47942"/>
    </cofactor>
</comment>
<comment type="caution">
    <text evidence="8">The sequence shown here is derived from an EMBL/GenBank/DDBJ whole genome shotgun (WGS) entry which is preliminary data.</text>
</comment>
<keyword evidence="5" id="KW-0436">Ligase</keyword>
<dbReference type="GO" id="GO:0005737">
    <property type="term" value="C:cytoplasm"/>
    <property type="evidence" value="ECO:0007669"/>
    <property type="project" value="TreeGrafter"/>
</dbReference>
<accession>A0A1V8NT79</accession>
<dbReference type="GO" id="GO:0016877">
    <property type="term" value="F:ligase activity, forming carbon-sulfur bonds"/>
    <property type="evidence" value="ECO:0007669"/>
    <property type="project" value="UniProtKB-ARBA"/>
</dbReference>
<dbReference type="Gene3D" id="3.30.559.10">
    <property type="entry name" value="Chloramphenicol acetyltransferase-like domain"/>
    <property type="match status" value="2"/>
</dbReference>
<dbReference type="Proteomes" id="UP000192573">
    <property type="component" value="Unassembled WGS sequence"/>
</dbReference>
<dbReference type="GO" id="GO:0043041">
    <property type="term" value="P:amino acid activation for nonribosomal peptide biosynthetic process"/>
    <property type="evidence" value="ECO:0007669"/>
    <property type="project" value="TreeGrafter"/>
</dbReference>
<dbReference type="InterPro" id="IPR057737">
    <property type="entry name" value="Condensation_MtbB-like"/>
</dbReference>
<dbReference type="InterPro" id="IPR023213">
    <property type="entry name" value="CAT-like_dom_sf"/>
</dbReference>
<dbReference type="PROSITE" id="PS50075">
    <property type="entry name" value="CARRIER"/>
    <property type="match status" value="3"/>
</dbReference>
<dbReference type="InterPro" id="IPR020845">
    <property type="entry name" value="AMP-binding_CS"/>
</dbReference>
<evidence type="ECO:0000313" key="9">
    <source>
        <dbReference type="Proteomes" id="UP000192573"/>
    </source>
</evidence>
<evidence type="ECO:0000256" key="1">
    <source>
        <dbReference type="ARBA" id="ARBA00001957"/>
    </source>
</evidence>